<dbReference type="PANTHER" id="PTHR11783">
    <property type="entry name" value="SULFOTRANSFERASE SULT"/>
    <property type="match status" value="1"/>
</dbReference>
<dbReference type="InterPro" id="IPR027417">
    <property type="entry name" value="P-loop_NTPase"/>
</dbReference>
<evidence type="ECO:0000259" key="3">
    <source>
        <dbReference type="Pfam" id="PF00685"/>
    </source>
</evidence>
<gene>
    <name evidence="5" type="primary">LOC108566634</name>
</gene>
<sequence length="319" mass="37372">MEIKSAEELDELRNQHCLSSARKGYGVFKGYALPENFAKYQKEIEDLEVYDDDVWVTSFPKCGTTWTQEMVWCIANDLDFEAAKVDLDERFPFVEYCVLFGIDCPNDSLPNVRKSIEYLKSKPRPRFVKTHLPWELLPKQIRNFERRPKIIHVARNPKDVCVSYYHHLRLLENYSGDLDLHMQLFVKNKLGWTPFFDNILGYWKRRSESNIIFLKYEDMKKDLRSVVVEVSDFLGVKLDEDQMKRLLHHLSFEQMKNNSSTDHSALVSFLKSKGLCYNPGGVFMRSGDTGSFKSEMSPKMIEFIDRWTEENLAGTGLKF</sequence>
<organism evidence="4 5">
    <name type="scientific">Nicrophorus vespilloides</name>
    <name type="common">Boreal carrion beetle</name>
    <dbReference type="NCBI Taxonomy" id="110193"/>
    <lineage>
        <taxon>Eukaryota</taxon>
        <taxon>Metazoa</taxon>
        <taxon>Ecdysozoa</taxon>
        <taxon>Arthropoda</taxon>
        <taxon>Hexapoda</taxon>
        <taxon>Insecta</taxon>
        <taxon>Pterygota</taxon>
        <taxon>Neoptera</taxon>
        <taxon>Endopterygota</taxon>
        <taxon>Coleoptera</taxon>
        <taxon>Polyphaga</taxon>
        <taxon>Staphyliniformia</taxon>
        <taxon>Silphidae</taxon>
        <taxon>Nicrophorinae</taxon>
        <taxon>Nicrophorus</taxon>
    </lineage>
</organism>
<proteinExistence type="inferred from homology"/>
<accession>A0ABM1N5L2</accession>
<dbReference type="GeneID" id="108566634"/>
<evidence type="ECO:0000256" key="2">
    <source>
        <dbReference type="ARBA" id="ARBA00022679"/>
    </source>
</evidence>
<dbReference type="SUPFAM" id="SSF52540">
    <property type="entry name" value="P-loop containing nucleoside triphosphate hydrolases"/>
    <property type="match status" value="1"/>
</dbReference>
<dbReference type="Pfam" id="PF00685">
    <property type="entry name" value="Sulfotransfer_1"/>
    <property type="match status" value="1"/>
</dbReference>
<feature type="domain" description="Sulfotransferase" evidence="3">
    <location>
        <begin position="51"/>
        <end position="316"/>
    </location>
</feature>
<evidence type="ECO:0000256" key="1">
    <source>
        <dbReference type="ARBA" id="ARBA00005771"/>
    </source>
</evidence>
<name>A0ABM1N5L2_NICVS</name>
<reference evidence="5" key="1">
    <citation type="submission" date="2025-08" db="UniProtKB">
        <authorList>
            <consortium name="RefSeq"/>
        </authorList>
    </citation>
    <scope>IDENTIFICATION</scope>
    <source>
        <tissue evidence="5">Whole Larva</tissue>
    </source>
</reference>
<dbReference type="Gene3D" id="3.40.50.300">
    <property type="entry name" value="P-loop containing nucleotide triphosphate hydrolases"/>
    <property type="match status" value="1"/>
</dbReference>
<dbReference type="Proteomes" id="UP000695000">
    <property type="component" value="Unplaced"/>
</dbReference>
<evidence type="ECO:0000313" key="4">
    <source>
        <dbReference type="Proteomes" id="UP000695000"/>
    </source>
</evidence>
<evidence type="ECO:0000313" key="5">
    <source>
        <dbReference type="RefSeq" id="XP_017782112.1"/>
    </source>
</evidence>
<comment type="similarity">
    <text evidence="1">Belongs to the sulfotransferase 1 family.</text>
</comment>
<dbReference type="RefSeq" id="XP_017782112.1">
    <property type="nucleotide sequence ID" value="XM_017926623.1"/>
</dbReference>
<keyword evidence="2" id="KW-0808">Transferase</keyword>
<protein>
    <submittedName>
        <fullName evidence="5">Sulfotransferase family cytosolic 1B member 1-like</fullName>
    </submittedName>
</protein>
<keyword evidence="4" id="KW-1185">Reference proteome</keyword>
<dbReference type="InterPro" id="IPR000863">
    <property type="entry name" value="Sulfotransferase_dom"/>
</dbReference>